<keyword evidence="2 10" id="KW-0813">Transport</keyword>
<evidence type="ECO:0000256" key="3">
    <source>
        <dbReference type="ARBA" id="ARBA00022452"/>
    </source>
</evidence>
<evidence type="ECO:0000313" key="14">
    <source>
        <dbReference type="EMBL" id="HEA87068.1"/>
    </source>
</evidence>
<evidence type="ECO:0000313" key="15">
    <source>
        <dbReference type="EMBL" id="HFJ53849.1"/>
    </source>
</evidence>
<dbReference type="Gene3D" id="2.170.130.10">
    <property type="entry name" value="TonB-dependent receptor, plug domain"/>
    <property type="match status" value="1"/>
</dbReference>
<keyword evidence="4 10" id="KW-0812">Transmembrane</keyword>
<gene>
    <name evidence="14" type="ORF">ENP94_03550</name>
    <name evidence="15" type="ORF">ENS16_04080</name>
</gene>
<feature type="domain" description="TonB-dependent receptor plug" evidence="13">
    <location>
        <begin position="144"/>
        <end position="209"/>
    </location>
</feature>
<comment type="subcellular location">
    <subcellularLocation>
        <location evidence="1 10">Cell outer membrane</location>
        <topology evidence="1 10">Multi-pass membrane protein</topology>
    </subcellularLocation>
</comment>
<dbReference type="InterPro" id="IPR037066">
    <property type="entry name" value="Plug_dom_sf"/>
</dbReference>
<dbReference type="AlphaFoldDB" id="A0A7C3EM43"/>
<evidence type="ECO:0000256" key="11">
    <source>
        <dbReference type="RuleBase" id="RU003357"/>
    </source>
</evidence>
<evidence type="ECO:0000256" key="6">
    <source>
        <dbReference type="ARBA" id="ARBA00023077"/>
    </source>
</evidence>
<keyword evidence="7 10" id="KW-0472">Membrane</keyword>
<dbReference type="InterPro" id="IPR008969">
    <property type="entry name" value="CarboxyPept-like_regulatory"/>
</dbReference>
<keyword evidence="8 15" id="KW-0675">Receptor</keyword>
<evidence type="ECO:0000256" key="2">
    <source>
        <dbReference type="ARBA" id="ARBA00022448"/>
    </source>
</evidence>
<comment type="caution">
    <text evidence="15">The sequence shown here is derived from an EMBL/GenBank/DDBJ whole genome shotgun (WGS) entry which is preliminary data.</text>
</comment>
<proteinExistence type="inferred from homology"/>
<dbReference type="PANTHER" id="PTHR30069:SF29">
    <property type="entry name" value="HEMOGLOBIN AND HEMOGLOBIN-HAPTOGLOBIN-BINDING PROTEIN 1-RELATED"/>
    <property type="match status" value="1"/>
</dbReference>
<dbReference type="GO" id="GO:0044718">
    <property type="term" value="P:siderophore transmembrane transport"/>
    <property type="evidence" value="ECO:0007669"/>
    <property type="project" value="TreeGrafter"/>
</dbReference>
<evidence type="ECO:0000256" key="8">
    <source>
        <dbReference type="ARBA" id="ARBA00023170"/>
    </source>
</evidence>
<comment type="similarity">
    <text evidence="10 11">Belongs to the TonB-dependent receptor family.</text>
</comment>
<dbReference type="Pfam" id="PF07715">
    <property type="entry name" value="Plug"/>
    <property type="match status" value="1"/>
</dbReference>
<name>A0A7C3EM43_UNCW3</name>
<keyword evidence="9 10" id="KW-0998">Cell outer membrane</keyword>
<dbReference type="EMBL" id="DSLG01000004">
    <property type="protein sequence ID" value="HEA87068.1"/>
    <property type="molecule type" value="Genomic_DNA"/>
</dbReference>
<protein>
    <submittedName>
        <fullName evidence="15">TonB-dependent receptor</fullName>
    </submittedName>
</protein>
<dbReference type="GO" id="GO:0015344">
    <property type="term" value="F:siderophore uptake transmembrane transporter activity"/>
    <property type="evidence" value="ECO:0007669"/>
    <property type="project" value="TreeGrafter"/>
</dbReference>
<evidence type="ECO:0000256" key="4">
    <source>
        <dbReference type="ARBA" id="ARBA00022692"/>
    </source>
</evidence>
<dbReference type="PROSITE" id="PS52016">
    <property type="entry name" value="TONB_DEPENDENT_REC_3"/>
    <property type="match status" value="1"/>
</dbReference>
<dbReference type="GO" id="GO:0009279">
    <property type="term" value="C:cell outer membrane"/>
    <property type="evidence" value="ECO:0007669"/>
    <property type="project" value="UniProtKB-SubCell"/>
</dbReference>
<keyword evidence="6 11" id="KW-0798">TonB box</keyword>
<evidence type="ECO:0000256" key="10">
    <source>
        <dbReference type="PROSITE-ProRule" id="PRU01360"/>
    </source>
</evidence>
<reference evidence="15" key="1">
    <citation type="journal article" date="2020" name="mSystems">
        <title>Genome- and Community-Level Interaction Insights into Carbon Utilization and Element Cycling Functions of Hydrothermarchaeota in Hydrothermal Sediment.</title>
        <authorList>
            <person name="Zhou Z."/>
            <person name="Liu Y."/>
            <person name="Xu W."/>
            <person name="Pan J."/>
            <person name="Luo Z.H."/>
            <person name="Li M."/>
        </authorList>
    </citation>
    <scope>NUCLEOTIDE SEQUENCE [LARGE SCALE GENOMIC DNA]</scope>
    <source>
        <strain evidence="14">SpSt-265</strain>
        <strain evidence="15">SpSt-465</strain>
    </source>
</reference>
<dbReference type="InterPro" id="IPR039426">
    <property type="entry name" value="TonB-dep_rcpt-like"/>
</dbReference>
<feature type="domain" description="TonB-dependent receptor-like beta-barrel" evidence="12">
    <location>
        <begin position="317"/>
        <end position="664"/>
    </location>
</feature>
<keyword evidence="3 10" id="KW-1134">Transmembrane beta strand</keyword>
<dbReference type="Gene3D" id="2.40.170.20">
    <property type="entry name" value="TonB-dependent receptor, beta-barrel domain"/>
    <property type="match status" value="1"/>
</dbReference>
<evidence type="ECO:0000256" key="7">
    <source>
        <dbReference type="ARBA" id="ARBA00023136"/>
    </source>
</evidence>
<evidence type="ECO:0000256" key="1">
    <source>
        <dbReference type="ARBA" id="ARBA00004571"/>
    </source>
</evidence>
<organism evidence="15">
    <name type="scientific">candidate division WOR-3 bacterium</name>
    <dbReference type="NCBI Taxonomy" id="2052148"/>
    <lineage>
        <taxon>Bacteria</taxon>
        <taxon>Bacteria division WOR-3</taxon>
    </lineage>
</organism>
<dbReference type="InterPro" id="IPR000531">
    <property type="entry name" value="Beta-barrel_TonB"/>
</dbReference>
<keyword evidence="5" id="KW-0732">Signal</keyword>
<dbReference type="SUPFAM" id="SSF49464">
    <property type="entry name" value="Carboxypeptidase regulatory domain-like"/>
    <property type="match status" value="1"/>
</dbReference>
<dbReference type="InterPro" id="IPR012910">
    <property type="entry name" value="Plug_dom"/>
</dbReference>
<sequence length="692" mass="76151">MNILSLIVLLTGVNFERRIVDGVTGEPVPYVQITVLPQGRTFLADSTGYFSLELDQPAEPLTLKLERIGYRTRTWTGNADDLPEILSLFPVAIPISGVTSTATRLKTPLPFAMPVQNRHIDQSLVQSGPALPLSRATGTLLNDYGNLATVSLRGAGPEQTLVLWDRIRLNSGLNGLADITLLPAGQIEQIEIARGGASALYGTSALGGVINLITPEPRQRRLEFSAGLASFGTRTAALTATLPGRVSWLASGDYFHSDNRFPYPDSTGSIRLRTNARLSRAALLAKSQTALDARQSLTLETHFGISRRGSPGPVTFPSDSARLDDEHLLVIAGYDLLESPAGRVSTRLYHCRRNQRYHNPDPYFTANDTHKLQNTGMNLNHEFNRIFGPLTCDLLTGVETGYEQAQSTTVGNSIRLNAAGYIESGFKTALLQLMPALRYEILQNRHPDAVATLGALSPRLTMTLTPHPLLSFYSGVNRSFRAPSFNELFWPEDPWTRGNPHLKPEWGTGYDAGIGVKMPGGALRLTAFYSRIQDLIQWVADTSFVWQPVNIARVRIRGLELEPEVEFPHFGLDGNLTLQECRAESTLIPYRPPLTGSASIWLEPLRLPKTALRLQLSTTGATSRFANSTNTDTLPGYLILDLGISLNHKINLVSLAISAGVQNLLDRHYELIRNYPLPGRSFYLKTRLALDQ</sequence>
<accession>A0A7C3EM43</accession>
<dbReference type="Pfam" id="PF00593">
    <property type="entry name" value="TonB_dep_Rec_b-barrel"/>
    <property type="match status" value="1"/>
</dbReference>
<evidence type="ECO:0000256" key="5">
    <source>
        <dbReference type="ARBA" id="ARBA00022729"/>
    </source>
</evidence>
<dbReference type="SUPFAM" id="SSF56935">
    <property type="entry name" value="Porins"/>
    <property type="match status" value="1"/>
</dbReference>
<dbReference type="EMBL" id="DSTU01000005">
    <property type="protein sequence ID" value="HFJ53849.1"/>
    <property type="molecule type" value="Genomic_DNA"/>
</dbReference>
<dbReference type="InterPro" id="IPR036942">
    <property type="entry name" value="Beta-barrel_TonB_sf"/>
</dbReference>
<dbReference type="PANTHER" id="PTHR30069">
    <property type="entry name" value="TONB-DEPENDENT OUTER MEMBRANE RECEPTOR"/>
    <property type="match status" value="1"/>
</dbReference>
<evidence type="ECO:0000256" key="9">
    <source>
        <dbReference type="ARBA" id="ARBA00023237"/>
    </source>
</evidence>
<evidence type="ECO:0000259" key="12">
    <source>
        <dbReference type="Pfam" id="PF00593"/>
    </source>
</evidence>
<evidence type="ECO:0000259" key="13">
    <source>
        <dbReference type="Pfam" id="PF07715"/>
    </source>
</evidence>